<feature type="region of interest" description="Disordered" evidence="5">
    <location>
        <begin position="1756"/>
        <end position="1790"/>
    </location>
</feature>
<dbReference type="Pfam" id="PF21522">
    <property type="entry name" value="MreB-like_C"/>
    <property type="match status" value="1"/>
</dbReference>
<evidence type="ECO:0000256" key="2">
    <source>
        <dbReference type="ARBA" id="ARBA00023034"/>
    </source>
</evidence>
<evidence type="ECO:0000313" key="7">
    <source>
        <dbReference type="EMBL" id="OAO89377.1"/>
    </source>
</evidence>
<feature type="compositionally biased region" description="Basic and acidic residues" evidence="5">
    <location>
        <begin position="1421"/>
        <end position="1435"/>
    </location>
</feature>
<feature type="coiled-coil region" evidence="4">
    <location>
        <begin position="725"/>
        <end position="926"/>
    </location>
</feature>
<proteinExistence type="predicted"/>
<reference evidence="8" key="1">
    <citation type="journal article" date="2016" name="Proc. Natl. Acad. Sci. U.S.A.">
        <title>Chromosome-level assembly of Arabidopsis thaliana Ler reveals the extent of translocation and inversion polymorphisms.</title>
        <authorList>
            <person name="Zapata L."/>
            <person name="Ding J."/>
            <person name="Willing E.M."/>
            <person name="Hartwig B."/>
            <person name="Bezdan D."/>
            <person name="Jiao W.B."/>
            <person name="Patel V."/>
            <person name="Velikkakam James G."/>
            <person name="Koornneef M."/>
            <person name="Ossowski S."/>
            <person name="Schneeberger K."/>
        </authorList>
    </citation>
    <scope>NUCLEOTIDE SEQUENCE [LARGE SCALE GENOMIC DNA]</scope>
    <source>
        <strain evidence="8">cv. Landsberg erecta</strain>
    </source>
</reference>
<evidence type="ECO:0000313" key="8">
    <source>
        <dbReference type="Proteomes" id="UP000078284"/>
    </source>
</evidence>
<feature type="compositionally biased region" description="Basic and acidic residues" evidence="5">
    <location>
        <begin position="1481"/>
        <end position="1498"/>
    </location>
</feature>
<dbReference type="EMBL" id="LUHQ01000010">
    <property type="protein sequence ID" value="OAO89377.1"/>
    <property type="molecule type" value="Genomic_DNA"/>
</dbReference>
<comment type="subcellular location">
    <subcellularLocation>
        <location evidence="1">Golgi apparatus</location>
    </subcellularLocation>
</comment>
<evidence type="ECO:0000256" key="3">
    <source>
        <dbReference type="ARBA" id="ARBA00023054"/>
    </source>
</evidence>
<dbReference type="SUPFAM" id="SSF64182">
    <property type="entry name" value="DHH phosphoesterases"/>
    <property type="match status" value="1"/>
</dbReference>
<dbReference type="Proteomes" id="UP000078284">
    <property type="component" value="Unassembled WGS sequence"/>
</dbReference>
<evidence type="ECO:0000256" key="4">
    <source>
        <dbReference type="SAM" id="Coils"/>
    </source>
</evidence>
<dbReference type="PANTHER" id="PTHR18921:SF2">
    <property type="entry name" value="THYROID RECEPTOR-INTERACTING PROTEIN 11"/>
    <property type="match status" value="1"/>
</dbReference>
<dbReference type="InterPro" id="IPR043129">
    <property type="entry name" value="ATPase_NBD"/>
</dbReference>
<dbReference type="GO" id="GO:0005794">
    <property type="term" value="C:Golgi apparatus"/>
    <property type="evidence" value="ECO:0007669"/>
    <property type="project" value="UniProtKB-SubCell"/>
</dbReference>
<feature type="domain" description="Actin homologue MreB-like C-terminal" evidence="6">
    <location>
        <begin position="414"/>
        <end position="530"/>
    </location>
</feature>
<accession>A0A178U880</accession>
<dbReference type="InterPro" id="IPR038763">
    <property type="entry name" value="DHH_sf"/>
</dbReference>
<dbReference type="SUPFAM" id="SSF53067">
    <property type="entry name" value="Actin-like ATPase domain"/>
    <property type="match status" value="1"/>
</dbReference>
<feature type="coiled-coil region" evidence="4">
    <location>
        <begin position="1394"/>
        <end position="1421"/>
    </location>
</feature>
<dbReference type="Gene3D" id="3.30.420.40">
    <property type="match status" value="1"/>
</dbReference>
<name>A0A178U880_ARATH</name>
<comment type="caution">
    <text evidence="7">The sequence shown here is derived from an EMBL/GenBank/DDBJ whole genome shotgun (WGS) entry which is preliminary data.</text>
</comment>
<evidence type="ECO:0000256" key="1">
    <source>
        <dbReference type="ARBA" id="ARBA00004555"/>
    </source>
</evidence>
<feature type="compositionally biased region" description="Low complexity" evidence="5">
    <location>
        <begin position="1436"/>
        <end position="1462"/>
    </location>
</feature>
<dbReference type="Gene3D" id="3.90.1640.30">
    <property type="match status" value="1"/>
</dbReference>
<feature type="region of interest" description="Disordered" evidence="5">
    <location>
        <begin position="1421"/>
        <end position="1498"/>
    </location>
</feature>
<organism evidence="7 8">
    <name type="scientific">Arabidopsis thaliana</name>
    <name type="common">Mouse-ear cress</name>
    <dbReference type="NCBI Taxonomy" id="3702"/>
    <lineage>
        <taxon>Eukaryota</taxon>
        <taxon>Viridiplantae</taxon>
        <taxon>Streptophyta</taxon>
        <taxon>Embryophyta</taxon>
        <taxon>Tracheophyta</taxon>
        <taxon>Spermatophyta</taxon>
        <taxon>Magnoliopsida</taxon>
        <taxon>eudicotyledons</taxon>
        <taxon>Gunneridae</taxon>
        <taxon>Pentapetalae</taxon>
        <taxon>rosids</taxon>
        <taxon>malvids</taxon>
        <taxon>Brassicales</taxon>
        <taxon>Brassicaceae</taxon>
        <taxon>Camelineae</taxon>
        <taxon>Arabidopsis</taxon>
    </lineage>
</organism>
<evidence type="ECO:0000256" key="5">
    <source>
        <dbReference type="SAM" id="MobiDB-lite"/>
    </source>
</evidence>
<dbReference type="Gene3D" id="1.20.5.340">
    <property type="match status" value="1"/>
</dbReference>
<sequence length="1790" mass="202131">MVQGVSIVAGMLDRHWHKPFTDYYDPDPDGVFAGEASSEFLDLYGKKHKVYINPNRAHGILIDAKDYKDQVILNVDSGVSWERLKELVDGGVTVISLDHHEIEGRPDLENNNFKYLSDEEKSLVEQGLLYYYNEETGAEGVVLNNQYEFEDPDYRFMSGCGVALDVFNQLNPNYQTDEHIAWHGITLLSDSREIENELAYNILVTTYETNIAETRLLSHLTDAIGFNTYEIGVGGIPESDDYTEENSTVFTLDDDFKIGNGVVNRDTYVNGLMCSNEFSDTQDKPTAMTKKYDSSYTVLTIITAIKQSAIWMKDYFGKKGKNFSVQQLINEVAWELTILLPPSQEKAGGLVLQETLVGQIPVKFELPKADARINITKVTIRAEGMMAYTGVLLSKTRRQPRPNKIFMQKAKVMVLDIGAGTTDLIVIDQGKAIERSKYTIDLGGNNITQTLRTTVQTNLEIRLSAQVFEQGVITGKVKQGLKEHDVTDELIGAKRSVAAKISKEVKDYLESSGIEANSIEYILVVGGGSIPSENDKVKPISDYLLDSIKRFAPQVGLVDISDIITKPNSVAFENVADADFVSSRELNISGADSTVVVVFLTEKDYINYNALLEDDRLTMYNEVESIFAEKFGVESKTTPSLSVEEEDEVEIQDEIIEDEEEVTPNHKEEEDGGWGDLFEEFDKKDNVHHIPVVETPVPVGSPVGVMEKIMTEPIIDLPKHTDEKYKMLEKRTEGMERLNVELRKQLQDLKDKLGDSVAFEEFLNVKKEKSTLEERITELNQSIVGLESEKRMLDSRLSVKKEDIAKLDVKIQSLNTMVDTLNQEIENLNAEINRLSDSNLKLVDKNKELEKELEQVSKKLTLTEIEYDSSQSLVSTLQSENRNLHNKNESILEENENLIETNKKISADNKNLLQRMKEQLEEAKEEPKTEPITKTGGKGLEIISYLIHPKPENLFKRIDWDRVLADVSREQQVIINLGSITEEGVINVLKAVQGKVDILGVLDKFAENPEMVERWLNGEIQLENNGVVTESDEKILALKQNLAVFNAFLDSAKGMNEGNMEEFEDQLSATQFREFKTNFEKSQQIMDNPEYQEHAVTVEPIVETPKQNSQLADMQNQIDQLMTMMQNIANGNGTGNSEVKIEVTNPSHNSLHEENKTFEKSEVVSADVIKMPDETEDEVIEEPIIREEVIEEPIIEETIVEEPKKEADPVDEDVLAGVGDAMSAIEGLDSFLGQEWEYFNKIKVREDFFKKVVGTVSFKLNGNETPQATTLSVEHINWSKVAMNMEDYDFKKIQDMYNQKGIKKEDYMFKDKLIDLFSEYITKIKKLPVETSKVPVKLGTKDGVLMLEDDKAIDKMLFSSKEFHKALDVFGGIATGDIGTLEENPKWVAWGEKVKNLDAQLKEEEKKLDELNTIIANSEKNRDYADSKKGKDDSSKNGNDTSTNDSQSSHNESSSSDNLSDSSSDKDGEVLDEAGTSSNGTEKDGNKDEGSKDKADKKADKTYKINGVGVKNPDLNIVNSIKNQLAVLKDNEPLKTHVKKKTEPNPKWEEWNKLDDAGKQAQKEPIKELEVAMKPESTIPYTWVGSYYLQNEYEVNGKKVVVKPQVGDGTFKRPLGLGTPIVTKMKGTDGNYYDVRVTLLGYKTEQKAIDYAVSFDERNRGFDSKSELSLMTVEYIVENLTDKEIELNSEFTLSDANENLVSRTGSMYNFLEKSTFKGHETKKMQDWFYTKSLKDRYLIWGKSFERKHPSQWYNLLKGAENEKNGGVKPTDKQHPQKENNPQSNEEGKKG</sequence>
<keyword evidence="3 4" id="KW-0175">Coiled coil</keyword>
<gene>
    <name evidence="7" type="ORF">AXX17_ATUG01190</name>
</gene>
<dbReference type="CDD" id="cd10227">
    <property type="entry name" value="ASKHA_NBD_ParM-like"/>
    <property type="match status" value="1"/>
</dbReference>
<dbReference type="PANTHER" id="PTHR18921">
    <property type="entry name" value="MYOSIN HEAVY CHAIN - RELATED"/>
    <property type="match status" value="1"/>
</dbReference>
<feature type="compositionally biased region" description="Basic and acidic residues" evidence="5">
    <location>
        <begin position="1759"/>
        <end position="1777"/>
    </location>
</feature>
<dbReference type="InterPro" id="IPR049067">
    <property type="entry name" value="MreB-like_C"/>
</dbReference>
<keyword evidence="2" id="KW-0333">Golgi apparatus</keyword>
<protein>
    <recommendedName>
        <fullName evidence="6">Actin homologue MreB-like C-terminal domain-containing protein</fullName>
    </recommendedName>
</protein>
<evidence type="ECO:0000259" key="6">
    <source>
        <dbReference type="Pfam" id="PF21522"/>
    </source>
</evidence>